<accession>A0ACC0I063</accession>
<protein>
    <submittedName>
        <fullName evidence="1">Uncharacterized protein</fullName>
    </submittedName>
</protein>
<name>A0ACC0I063_9ERIC</name>
<proteinExistence type="predicted"/>
<dbReference type="EMBL" id="CM045759">
    <property type="protein sequence ID" value="KAI8018667.1"/>
    <property type="molecule type" value="Genomic_DNA"/>
</dbReference>
<organism evidence="1 2">
    <name type="scientific">Camellia lanceoleosa</name>
    <dbReference type="NCBI Taxonomy" id="1840588"/>
    <lineage>
        <taxon>Eukaryota</taxon>
        <taxon>Viridiplantae</taxon>
        <taxon>Streptophyta</taxon>
        <taxon>Embryophyta</taxon>
        <taxon>Tracheophyta</taxon>
        <taxon>Spermatophyta</taxon>
        <taxon>Magnoliopsida</taxon>
        <taxon>eudicotyledons</taxon>
        <taxon>Gunneridae</taxon>
        <taxon>Pentapetalae</taxon>
        <taxon>asterids</taxon>
        <taxon>Ericales</taxon>
        <taxon>Theaceae</taxon>
        <taxon>Camellia</taxon>
    </lineage>
</organism>
<dbReference type="Proteomes" id="UP001060215">
    <property type="component" value="Chromosome 2"/>
</dbReference>
<reference evidence="1 2" key="1">
    <citation type="journal article" date="2022" name="Plant J.">
        <title>Chromosome-level genome of Camellia lanceoleosa provides a valuable resource for understanding genome evolution and self-incompatibility.</title>
        <authorList>
            <person name="Gong W."/>
            <person name="Xiao S."/>
            <person name="Wang L."/>
            <person name="Liao Z."/>
            <person name="Chang Y."/>
            <person name="Mo W."/>
            <person name="Hu G."/>
            <person name="Li W."/>
            <person name="Zhao G."/>
            <person name="Zhu H."/>
            <person name="Hu X."/>
            <person name="Ji K."/>
            <person name="Xiang X."/>
            <person name="Song Q."/>
            <person name="Yuan D."/>
            <person name="Jin S."/>
            <person name="Zhang L."/>
        </authorList>
    </citation>
    <scope>NUCLEOTIDE SEQUENCE [LARGE SCALE GENOMIC DNA]</scope>
    <source>
        <strain evidence="1">SQ_2022a</strain>
    </source>
</reference>
<comment type="caution">
    <text evidence="1">The sequence shown here is derived from an EMBL/GenBank/DDBJ whole genome shotgun (WGS) entry which is preliminary data.</text>
</comment>
<evidence type="ECO:0000313" key="2">
    <source>
        <dbReference type="Proteomes" id="UP001060215"/>
    </source>
</evidence>
<gene>
    <name evidence="1" type="ORF">LOK49_LG04G02970</name>
</gene>
<sequence>MSSVSRGSRQLLGGYWRAWELWVYAYFPRLEPVLDTETPLVVPFSCRFDG</sequence>
<evidence type="ECO:0000313" key="1">
    <source>
        <dbReference type="EMBL" id="KAI8018667.1"/>
    </source>
</evidence>
<keyword evidence="2" id="KW-1185">Reference proteome</keyword>